<dbReference type="VEuPathDB" id="PlasmoDB:POWCR01_000034600"/>
<dbReference type="VEuPathDB" id="PlasmoDB:PocGH01_00137900"/>
<sequence length="336" mass="39515">MSTQSEYTQILKFFGHSSKELFSERFYDALKNDYFELYKYNQICQGIYGNKKISEMKKLCKKVLKYLEKSSAWKENKSGFDDCILLNFWVYDELTKYFAHDTSYINKAFGTIQFIWGNLIKDSKYASYYNKCKPLFKEILNYQDWERRKALYDYYVDYDTLFGIANNFEDKCEEYYYKIKEKTSIYKYFEEKCLSDEYDCPDYYHKCNDKNPELALEKLPCHERIKARSAATSENSSTHHSPEQVIAPEAHPHHMELTTDTSQIGTKIGHSVLGETPVVLTASVLYKYTPIGSWIRKLGETKPNSISDMDGFSSYTQESGDIFISDTENYISYQPM</sequence>
<organism evidence="1 2">
    <name type="scientific">Plasmodium ovale</name>
    <name type="common">malaria parasite P. ovale</name>
    <dbReference type="NCBI Taxonomy" id="36330"/>
    <lineage>
        <taxon>Eukaryota</taxon>
        <taxon>Sar</taxon>
        <taxon>Alveolata</taxon>
        <taxon>Apicomplexa</taxon>
        <taxon>Aconoidasida</taxon>
        <taxon>Haemosporida</taxon>
        <taxon>Plasmodiidae</taxon>
        <taxon>Plasmodium</taxon>
        <taxon>Plasmodium (Plasmodium)</taxon>
    </lineage>
</organism>
<evidence type="ECO:0000313" key="1">
    <source>
        <dbReference type="EMBL" id="SBT83654.1"/>
    </source>
</evidence>
<reference evidence="1 2" key="1">
    <citation type="submission" date="2016-06" db="EMBL/GenBank/DDBJ databases">
        <authorList>
            <consortium name="Pathogen Informatics"/>
        </authorList>
    </citation>
    <scope>NUCLEOTIDE SEQUENCE [LARGE SCALE GENOMIC DNA]</scope>
    <source>
        <strain evidence="1">PocGH01</strain>
    </source>
</reference>
<dbReference type="OrthoDB" id="388798at2759"/>
<dbReference type="Pfam" id="PF05795">
    <property type="entry name" value="Plasmodium_Vir"/>
    <property type="match status" value="1"/>
</dbReference>
<evidence type="ECO:0000313" key="2">
    <source>
        <dbReference type="Proteomes" id="UP000242942"/>
    </source>
</evidence>
<protein>
    <submittedName>
        <fullName evidence="1">PIR protein</fullName>
    </submittedName>
</protein>
<dbReference type="Proteomes" id="UP000242942">
    <property type="component" value="Unassembled WGS sequence"/>
</dbReference>
<name>A0A1D3JD54_PLAOA</name>
<dbReference type="AlphaFoldDB" id="A0A1D3JD54"/>
<dbReference type="EMBL" id="FLRI01000170">
    <property type="protein sequence ID" value="SBT83654.1"/>
    <property type="molecule type" value="Genomic_DNA"/>
</dbReference>
<proteinExistence type="predicted"/>
<keyword evidence="2" id="KW-1185">Reference proteome</keyword>
<accession>A0A1D3JD54</accession>
<gene>
    <name evidence="1" type="primary">PocGH01_00137900</name>
    <name evidence="1" type="ORF">POCGH01_00137900</name>
</gene>
<dbReference type="InterPro" id="IPR008780">
    <property type="entry name" value="Plasmodium_Vir"/>
</dbReference>